<evidence type="ECO:0000313" key="5">
    <source>
        <dbReference type="EMBL" id="APZ33305.1"/>
    </source>
</evidence>
<feature type="region of interest" description="Disordered" evidence="3">
    <location>
        <begin position="891"/>
        <end position="915"/>
    </location>
</feature>
<reference evidence="5 6" key="1">
    <citation type="submission" date="2016-12" db="EMBL/GenBank/DDBJ databases">
        <title>Complete genome sequence of Microbacterium aurum KACC 15219.</title>
        <authorList>
            <person name="Jung Y."/>
            <person name="Shin J.-H."/>
            <person name="Lee Y.-J."/>
            <person name="Yi H."/>
            <person name="Bahn Y.-S."/>
            <person name="Kim J.F."/>
            <person name="Lee D.-W."/>
        </authorList>
    </citation>
    <scope>NUCLEOTIDE SEQUENCE [LARGE SCALE GENOMIC DNA]</scope>
    <source>
        <strain evidence="5 6">KACC 15219</strain>
    </source>
</reference>
<dbReference type="Pfam" id="PF13604">
    <property type="entry name" value="AAA_30"/>
    <property type="match status" value="1"/>
</dbReference>
<keyword evidence="1" id="KW-0547">Nucleotide-binding</keyword>
<dbReference type="InterPro" id="IPR027417">
    <property type="entry name" value="P-loop_NTPase"/>
</dbReference>
<keyword evidence="2" id="KW-0067">ATP-binding</keyword>
<keyword evidence="6" id="KW-1185">Reference proteome</keyword>
<sequence>MRGGLERWKRGVGSQGVRQAMAYAFQGSCDSHVRAPTGIDTLAAYGVAGADGVLRYTVEDAEISVDRLDEPSLRRWVDGCDPSTGERRGRDLMSPDADLILDGTINAPKSYSIAALLSQELAAEFEALQDRLRDRIILMWQRELNARRGAGGRIREDLLRIEVVELRHRRSRALDPHIHRHLWLNVKVQGVDGKWSNIDSRVAMKMHTGVNAEGELAARTDPQWIAALARHGFTVGGDGEIEQLAQAVRPLSRRSNQIEANRAVLLAAWRRQNSGAEPGPDELRRIDRLAWARARPNKPGEVDEHDWEVMIADELTHIDPHLAAARPPVDLPPLPLEELNLDLLAARAIVEADERSASSSGRFSMFDVRAGATRAIATAGVVADRRDLQSTIDEVTRRALALTDDLLPGEGERPAHVKGFMASATAALKVALGAEFDRLATPGIAAGAAEVAAAATEVLEDHVALDDRQLAAAGAIAGTDRLVSVTGPAGAGKTTMLRVARRVLNAQGRRMLVVAPTNKAASVAGREIGAAASSLHALLSDHGWRWARDAAGAEQWFRLQPGQPDPATGRLYPGPRRFPVAAGDRIVVDEAGMVDLRTAHALAVLAQDTGAGIAMVGDHFQARPVGHSGAMASLTRRATAIVELAAVHRFDDPGYAQLTLRMRNPHSREAALAVAAELDSRGLIRSVADKTAVRDAMVDAYLARTATHRRVALVTGTNEEADAINEAIQQRRVDAGELSLARIAIGQAEQRILEGDVVQTRRNDRDTGVENRALWAVRHISADHLELASISDTTDIRHVSLEYAADHVHLAYASTVHGIQGETTDESIVGPGVDAAGLYVGMTRGRTRNEAIVIARRGAVAREQIADSMLRGIPEVSVGDSVHAARAELSRAARVNPENGDPSRRPTREETPPHGAQLIRRAHSWLKHARAELLEMDARIASGAAHGHGRPGVTVENSAERDRLAAKYAFVSEAFAAKIAAAGKSRAAEESPSVARHRERPGAGISR</sequence>
<dbReference type="Gene3D" id="2.30.30.940">
    <property type="match status" value="1"/>
</dbReference>
<gene>
    <name evidence="5" type="ORF">BOH66_02630</name>
</gene>
<dbReference type="PANTHER" id="PTHR43788:SF6">
    <property type="entry name" value="DNA HELICASE B"/>
    <property type="match status" value="1"/>
</dbReference>
<feature type="compositionally biased region" description="Basic and acidic residues" evidence="3">
    <location>
        <begin position="901"/>
        <end position="912"/>
    </location>
</feature>
<dbReference type="GO" id="GO:0005524">
    <property type="term" value="F:ATP binding"/>
    <property type="evidence" value="ECO:0007669"/>
    <property type="project" value="UniProtKB-KW"/>
</dbReference>
<dbReference type="STRING" id="36805.BOH66_02630"/>
<dbReference type="AlphaFoldDB" id="A0A1P8U5B4"/>
<feature type="region of interest" description="Disordered" evidence="3">
    <location>
        <begin position="982"/>
        <end position="1007"/>
    </location>
</feature>
<dbReference type="KEGG" id="maur:BOH66_02630"/>
<proteinExistence type="predicted"/>
<dbReference type="PANTHER" id="PTHR43788">
    <property type="entry name" value="DNA2/NAM7 HELICASE FAMILY MEMBER"/>
    <property type="match status" value="1"/>
</dbReference>
<dbReference type="Pfam" id="PF08751">
    <property type="entry name" value="TrwC"/>
    <property type="match status" value="1"/>
</dbReference>
<evidence type="ECO:0000256" key="3">
    <source>
        <dbReference type="SAM" id="MobiDB-lite"/>
    </source>
</evidence>
<dbReference type="InterPro" id="IPR050534">
    <property type="entry name" value="Coronavir_polyprotein_1ab"/>
</dbReference>
<dbReference type="InterPro" id="IPR014862">
    <property type="entry name" value="TrwC"/>
</dbReference>
<name>A0A1P8U5B4_9MICO</name>
<protein>
    <recommendedName>
        <fullName evidence="4">TrwC relaxase domain-containing protein</fullName>
    </recommendedName>
</protein>
<dbReference type="EMBL" id="CP018762">
    <property type="protein sequence ID" value="APZ33305.1"/>
    <property type="molecule type" value="Genomic_DNA"/>
</dbReference>
<organism evidence="5 6">
    <name type="scientific">Microbacterium aurum</name>
    <dbReference type="NCBI Taxonomy" id="36805"/>
    <lineage>
        <taxon>Bacteria</taxon>
        <taxon>Bacillati</taxon>
        <taxon>Actinomycetota</taxon>
        <taxon>Actinomycetes</taxon>
        <taxon>Micrococcales</taxon>
        <taxon>Microbacteriaceae</taxon>
        <taxon>Microbacterium</taxon>
    </lineage>
</organism>
<dbReference type="OrthoDB" id="4524286at2"/>
<dbReference type="SUPFAM" id="SSF55464">
    <property type="entry name" value="Origin of replication-binding domain, RBD-like"/>
    <property type="match status" value="1"/>
</dbReference>
<dbReference type="Gene3D" id="3.40.50.300">
    <property type="entry name" value="P-loop containing nucleotide triphosphate hydrolases"/>
    <property type="match status" value="2"/>
</dbReference>
<evidence type="ECO:0000259" key="4">
    <source>
        <dbReference type="Pfam" id="PF08751"/>
    </source>
</evidence>
<dbReference type="SUPFAM" id="SSF52540">
    <property type="entry name" value="P-loop containing nucleoside triphosphate hydrolases"/>
    <property type="match status" value="1"/>
</dbReference>
<evidence type="ECO:0000313" key="6">
    <source>
        <dbReference type="Proteomes" id="UP000187185"/>
    </source>
</evidence>
<accession>A0A1P8U5B4</accession>
<dbReference type="CDD" id="cd18809">
    <property type="entry name" value="SF1_C_RecD"/>
    <property type="match status" value="1"/>
</dbReference>
<dbReference type="GO" id="GO:0003678">
    <property type="term" value="F:DNA helicase activity"/>
    <property type="evidence" value="ECO:0007669"/>
    <property type="project" value="UniProtKB-ARBA"/>
</dbReference>
<evidence type="ECO:0000256" key="2">
    <source>
        <dbReference type="ARBA" id="ARBA00022840"/>
    </source>
</evidence>
<evidence type="ECO:0000256" key="1">
    <source>
        <dbReference type="ARBA" id="ARBA00022741"/>
    </source>
</evidence>
<dbReference type="Proteomes" id="UP000187185">
    <property type="component" value="Chromosome"/>
</dbReference>
<feature type="domain" description="TrwC relaxase" evidence="4">
    <location>
        <begin position="61"/>
        <end position="313"/>
    </location>
</feature>
<dbReference type="RefSeq" id="WP_076689031.1">
    <property type="nucleotide sequence ID" value="NZ_CP018762.1"/>
</dbReference>